<keyword evidence="3" id="KW-1185">Reference proteome</keyword>
<dbReference type="EMBL" id="JAPMOS010000494">
    <property type="protein sequence ID" value="KAJ4452473.1"/>
    <property type="molecule type" value="Genomic_DNA"/>
</dbReference>
<evidence type="ECO:0000313" key="2">
    <source>
        <dbReference type="EMBL" id="KAJ4452473.1"/>
    </source>
</evidence>
<reference evidence="2" key="1">
    <citation type="journal article" date="2022" name="bioRxiv">
        <title>Genomics of Preaxostyla Flagellates Illuminates Evolutionary Transitions and the Path Towards Mitochondrial Loss.</title>
        <authorList>
            <person name="Novak L.V.F."/>
            <person name="Treitli S.C."/>
            <person name="Pyrih J."/>
            <person name="Halakuc P."/>
            <person name="Pipaliya S.V."/>
            <person name="Vacek V."/>
            <person name="Brzon O."/>
            <person name="Soukal P."/>
            <person name="Eme L."/>
            <person name="Dacks J.B."/>
            <person name="Karnkowska A."/>
            <person name="Elias M."/>
            <person name="Hampl V."/>
        </authorList>
    </citation>
    <scope>NUCLEOTIDE SEQUENCE</scope>
    <source>
        <strain evidence="2">RCP-MX</strain>
    </source>
</reference>
<name>A0ABQ8U0D3_9EUKA</name>
<feature type="compositionally biased region" description="Basic residues" evidence="1">
    <location>
        <begin position="1"/>
        <end position="13"/>
    </location>
</feature>
<proteinExistence type="predicted"/>
<dbReference type="Proteomes" id="UP001141327">
    <property type="component" value="Unassembled WGS sequence"/>
</dbReference>
<sequence>MIRSRHRRVHFNRQPHQPPRLQLAGHPTCPPFAGQSCPVRLLYGVSDIAPPSTPTLTCPGELDMTRQYQTAGPIGPDWTEILIAGQKWCHHPPSPLPRRRARRAPFSPPHLKNCPLLVLSCPSPPTGLHHPWVGGMSTFPTPWDDVSFLTPWGMSAFPSRGYVDITSWGYVDITHPGGYVDFTSWGYVDITTPLGYVDITPPLLV</sequence>
<evidence type="ECO:0000256" key="1">
    <source>
        <dbReference type="SAM" id="MobiDB-lite"/>
    </source>
</evidence>
<organism evidence="2 3">
    <name type="scientific">Paratrimastix pyriformis</name>
    <dbReference type="NCBI Taxonomy" id="342808"/>
    <lineage>
        <taxon>Eukaryota</taxon>
        <taxon>Metamonada</taxon>
        <taxon>Preaxostyla</taxon>
        <taxon>Paratrimastigidae</taxon>
        <taxon>Paratrimastix</taxon>
    </lineage>
</organism>
<accession>A0ABQ8U0D3</accession>
<protein>
    <submittedName>
        <fullName evidence="2">Uncharacterized protein</fullName>
    </submittedName>
</protein>
<feature type="region of interest" description="Disordered" evidence="1">
    <location>
        <begin position="1"/>
        <end position="22"/>
    </location>
</feature>
<comment type="caution">
    <text evidence="2">The sequence shown here is derived from an EMBL/GenBank/DDBJ whole genome shotgun (WGS) entry which is preliminary data.</text>
</comment>
<gene>
    <name evidence="2" type="ORF">PAPYR_13358</name>
</gene>
<evidence type="ECO:0000313" key="3">
    <source>
        <dbReference type="Proteomes" id="UP001141327"/>
    </source>
</evidence>